<feature type="transmembrane region" description="Helical" evidence="1">
    <location>
        <begin position="174"/>
        <end position="193"/>
    </location>
</feature>
<feature type="transmembrane region" description="Helical" evidence="1">
    <location>
        <begin position="147"/>
        <end position="168"/>
    </location>
</feature>
<keyword evidence="1" id="KW-0472">Membrane</keyword>
<dbReference type="SUPFAM" id="SSF103481">
    <property type="entry name" value="Multidrug resistance efflux transporter EmrE"/>
    <property type="match status" value="1"/>
</dbReference>
<keyword evidence="1" id="KW-1133">Transmembrane helix</keyword>
<proteinExistence type="predicted"/>
<feature type="transmembrane region" description="Helical" evidence="1">
    <location>
        <begin position="91"/>
        <end position="110"/>
    </location>
</feature>
<comment type="caution">
    <text evidence="3">The sequence shown here is derived from an EMBL/GenBank/DDBJ whole genome shotgun (WGS) entry which is preliminary data.</text>
</comment>
<feature type="transmembrane region" description="Helical" evidence="1">
    <location>
        <begin position="60"/>
        <end position="79"/>
    </location>
</feature>
<organism evidence="3">
    <name type="scientific">Aquifex aeolicus</name>
    <dbReference type="NCBI Taxonomy" id="63363"/>
    <lineage>
        <taxon>Bacteria</taxon>
        <taxon>Pseudomonadati</taxon>
        <taxon>Aquificota</taxon>
        <taxon>Aquificia</taxon>
        <taxon>Aquificales</taxon>
        <taxon>Aquificaceae</taxon>
        <taxon>Aquifex</taxon>
    </lineage>
</organism>
<sequence length="197" mass="21546">MTGILLALLSAFFWATNDILNKKSLQRGYDENFVLWIRFPVGTLLLLPAGIYFWDFNATVLWTTFLWLPLEVVASVFFIKGIKLAPLSVGVPFFAFMPVFSALFGFLFLGEKIAPPGLLGIGLILAGSFVLSGGSLVTFLKANRGSLYMLLSALLFGGSVVIGKFVIVESDPVFFAWFYCAVMSAGLLPIVGLREIL</sequence>
<feature type="transmembrane region" description="Helical" evidence="1">
    <location>
        <begin position="116"/>
        <end position="140"/>
    </location>
</feature>
<dbReference type="PANTHER" id="PTHR22911">
    <property type="entry name" value="ACYL-MALONYL CONDENSING ENZYME-RELATED"/>
    <property type="match status" value="1"/>
</dbReference>
<dbReference type="InterPro" id="IPR000620">
    <property type="entry name" value="EamA_dom"/>
</dbReference>
<dbReference type="PANTHER" id="PTHR22911:SF137">
    <property type="entry name" value="SOLUTE CARRIER FAMILY 35 MEMBER G2-RELATED"/>
    <property type="match status" value="1"/>
</dbReference>
<dbReference type="Gene3D" id="1.10.3730.20">
    <property type="match status" value="1"/>
</dbReference>
<protein>
    <submittedName>
        <fullName evidence="3">EamA/RhaT family transporter</fullName>
    </submittedName>
</protein>
<keyword evidence="1" id="KW-0812">Transmembrane</keyword>
<feature type="non-terminal residue" evidence="3">
    <location>
        <position position="197"/>
    </location>
</feature>
<gene>
    <name evidence="3" type="ORF">ENJ61_07500</name>
</gene>
<dbReference type="GO" id="GO:0016020">
    <property type="term" value="C:membrane"/>
    <property type="evidence" value="ECO:0007669"/>
    <property type="project" value="InterPro"/>
</dbReference>
<reference evidence="3" key="1">
    <citation type="journal article" date="2020" name="mSystems">
        <title>Genome- and Community-Level Interaction Insights into Carbon Utilization and Element Cycling Functions of Hydrothermarchaeota in Hydrothermal Sediment.</title>
        <authorList>
            <person name="Zhou Z."/>
            <person name="Liu Y."/>
            <person name="Xu W."/>
            <person name="Pan J."/>
            <person name="Luo Z.H."/>
            <person name="Li M."/>
        </authorList>
    </citation>
    <scope>NUCLEOTIDE SEQUENCE [LARGE SCALE GENOMIC DNA]</scope>
    <source>
        <strain evidence="3">HyVt-501</strain>
    </source>
</reference>
<dbReference type="Pfam" id="PF00892">
    <property type="entry name" value="EamA"/>
    <property type="match status" value="1"/>
</dbReference>
<evidence type="ECO:0000313" key="3">
    <source>
        <dbReference type="EMBL" id="HHJ64735.1"/>
    </source>
</evidence>
<dbReference type="Proteomes" id="UP000885792">
    <property type="component" value="Unassembled WGS sequence"/>
</dbReference>
<evidence type="ECO:0000259" key="2">
    <source>
        <dbReference type="Pfam" id="PF00892"/>
    </source>
</evidence>
<accession>A0A7C5Q9D7</accession>
<feature type="transmembrane region" description="Helical" evidence="1">
    <location>
        <begin position="33"/>
        <end position="54"/>
    </location>
</feature>
<name>A0A7C5Q9D7_AQUAO</name>
<evidence type="ECO:0000256" key="1">
    <source>
        <dbReference type="SAM" id="Phobius"/>
    </source>
</evidence>
<dbReference type="AlphaFoldDB" id="A0A7C5Q9D7"/>
<dbReference type="InterPro" id="IPR037185">
    <property type="entry name" value="EmrE-like"/>
</dbReference>
<feature type="domain" description="EamA" evidence="2">
    <location>
        <begin position="2"/>
        <end position="132"/>
    </location>
</feature>
<dbReference type="EMBL" id="DRNB01000275">
    <property type="protein sequence ID" value="HHJ64735.1"/>
    <property type="molecule type" value="Genomic_DNA"/>
</dbReference>